<protein>
    <submittedName>
        <fullName evidence="2">GNAT family N-acetyltransferase</fullName>
    </submittedName>
</protein>
<dbReference type="Proteomes" id="UP000515511">
    <property type="component" value="Chromosome"/>
</dbReference>
<name>A0A7G6YGC2_9MICO</name>
<dbReference type="Gene3D" id="3.40.630.30">
    <property type="match status" value="1"/>
</dbReference>
<dbReference type="SUPFAM" id="SSF55729">
    <property type="entry name" value="Acyl-CoA N-acyltransferases (Nat)"/>
    <property type="match status" value="1"/>
</dbReference>
<sequence>MDVALKPVPTLTTERLTLVPLGPAHFDGTWASLHEPEVMRLTGTHTAFTEEGVRDWLAGLARLEGRADWAILRTADGAHLGEVVLNDVDADNRSAGFRIMLGSPQWFGAGYGTEATRAVLQHAFATVGLHRVELEVFAFNPRAQRAYEKAGFVVEGRRRDALRWDGEWVDAIVMGCLNHVEA</sequence>
<evidence type="ECO:0000313" key="3">
    <source>
        <dbReference type="Proteomes" id="UP000515511"/>
    </source>
</evidence>
<keyword evidence="2" id="KW-0808">Transferase</keyword>
<accession>A0A7G6YGC2</accession>
<dbReference type="PANTHER" id="PTHR43792">
    <property type="entry name" value="GNAT FAMILY, PUTATIVE (AFU_ORTHOLOGUE AFUA_3G00765)-RELATED-RELATED"/>
    <property type="match status" value="1"/>
</dbReference>
<dbReference type="InterPro" id="IPR051531">
    <property type="entry name" value="N-acetyltransferase"/>
</dbReference>
<dbReference type="KEGG" id="lse:F1C12_04405"/>
<evidence type="ECO:0000313" key="2">
    <source>
        <dbReference type="EMBL" id="QNE37537.1"/>
    </source>
</evidence>
<evidence type="ECO:0000259" key="1">
    <source>
        <dbReference type="PROSITE" id="PS51186"/>
    </source>
</evidence>
<dbReference type="Pfam" id="PF13302">
    <property type="entry name" value="Acetyltransf_3"/>
    <property type="match status" value="1"/>
</dbReference>
<proteinExistence type="predicted"/>
<dbReference type="AlphaFoldDB" id="A0A7G6YGC2"/>
<feature type="domain" description="N-acetyltransferase" evidence="1">
    <location>
        <begin position="16"/>
        <end position="179"/>
    </location>
</feature>
<dbReference type="InterPro" id="IPR000182">
    <property type="entry name" value="GNAT_dom"/>
</dbReference>
<dbReference type="EMBL" id="CP043641">
    <property type="protein sequence ID" value="QNE37537.1"/>
    <property type="molecule type" value="Genomic_DNA"/>
</dbReference>
<reference evidence="3" key="1">
    <citation type="submission" date="2019-09" db="EMBL/GenBank/DDBJ databases">
        <title>Antimicrobial potential of Antarctic Bacteria.</title>
        <authorList>
            <person name="Benaud N."/>
            <person name="Edwards R.J."/>
            <person name="Ferrari B.C."/>
        </authorList>
    </citation>
    <scope>NUCLEOTIDE SEQUENCE [LARGE SCALE GENOMIC DNA]</scope>
    <source>
        <strain evidence="3">INR9</strain>
    </source>
</reference>
<dbReference type="InterPro" id="IPR016181">
    <property type="entry name" value="Acyl_CoA_acyltransferase"/>
</dbReference>
<dbReference type="GO" id="GO:0016747">
    <property type="term" value="F:acyltransferase activity, transferring groups other than amino-acyl groups"/>
    <property type="evidence" value="ECO:0007669"/>
    <property type="project" value="InterPro"/>
</dbReference>
<dbReference type="PROSITE" id="PS51186">
    <property type="entry name" value="GNAT"/>
    <property type="match status" value="1"/>
</dbReference>
<organism evidence="2 3">
    <name type="scientific">Leifsonia shinshuensis</name>
    <dbReference type="NCBI Taxonomy" id="150026"/>
    <lineage>
        <taxon>Bacteria</taxon>
        <taxon>Bacillati</taxon>
        <taxon>Actinomycetota</taxon>
        <taxon>Actinomycetes</taxon>
        <taxon>Micrococcales</taxon>
        <taxon>Microbacteriaceae</taxon>
        <taxon>Leifsonia</taxon>
    </lineage>
</organism>
<gene>
    <name evidence="2" type="ORF">F1C12_04405</name>
</gene>